<gene>
    <name evidence="1" type="ORF">ERS075579_00340</name>
</gene>
<dbReference type="EMBL" id="CSWP01000001">
    <property type="protein sequence ID" value="CPV32442.1"/>
    <property type="molecule type" value="Genomic_DNA"/>
</dbReference>
<protein>
    <submittedName>
        <fullName evidence="1">Putative integral membrane protein</fullName>
    </submittedName>
</protein>
<dbReference type="Proteomes" id="UP000045782">
    <property type="component" value="Unassembled WGS sequence"/>
</dbReference>
<reference evidence="1 2" key="1">
    <citation type="submission" date="2015-03" db="EMBL/GenBank/DDBJ databases">
        <authorList>
            <person name="Murphy D."/>
        </authorList>
    </citation>
    <scope>NUCLEOTIDE SEQUENCE [LARGE SCALE GENOMIC DNA]</scope>
    <source>
        <strain evidence="1 2">PAP088</strain>
    </source>
</reference>
<evidence type="ECO:0000313" key="2">
    <source>
        <dbReference type="Proteomes" id="UP000045782"/>
    </source>
</evidence>
<organism evidence="1 2">
    <name type="scientific">Mycobacteroides abscessus</name>
    <dbReference type="NCBI Taxonomy" id="36809"/>
    <lineage>
        <taxon>Bacteria</taxon>
        <taxon>Bacillati</taxon>
        <taxon>Actinomycetota</taxon>
        <taxon>Actinomycetes</taxon>
        <taxon>Mycobacteriales</taxon>
        <taxon>Mycobacteriaceae</taxon>
        <taxon>Mycobacteroides</taxon>
    </lineage>
</organism>
<dbReference type="AlphaFoldDB" id="A0A0U0ZHU5"/>
<name>A0A0U0ZHU5_9MYCO</name>
<accession>A0A0U0ZHU5</accession>
<evidence type="ECO:0000313" key="1">
    <source>
        <dbReference type="EMBL" id="CPV32442.1"/>
    </source>
</evidence>
<proteinExistence type="predicted"/>
<sequence>MTGLYVAALLIGIVAGLRAMTPLAVLSWAAFAKYLLLEGTWASFLASLVVAIIATVLAAGEIVNDKLPKTPSRKAPPAFAARVVLGAFYGAVFGTLAHDTSPGLLLGLILGAIGAVIGTLGGAWARGALATVFGKDLPAALIEDVITVAAGLAITAGLAA</sequence>
<dbReference type="RefSeq" id="WP_016892366.1">
    <property type="nucleotide sequence ID" value="NZ_CSWP01000001.1"/>
</dbReference>